<dbReference type="InterPro" id="IPR015424">
    <property type="entry name" value="PyrdxlP-dep_Trfase"/>
</dbReference>
<dbReference type="NCBIfam" id="TIGR02326">
    <property type="entry name" value="transamin_PhnW"/>
    <property type="match status" value="1"/>
</dbReference>
<dbReference type="OrthoDB" id="7403325at2759"/>
<dbReference type="NCBIfam" id="TIGR03301">
    <property type="entry name" value="PhnW-AepZ"/>
    <property type="match status" value="1"/>
</dbReference>
<dbReference type="Pfam" id="PF00702">
    <property type="entry name" value="Hydrolase"/>
    <property type="match status" value="1"/>
</dbReference>
<dbReference type="SFLD" id="SFLDG01135">
    <property type="entry name" value="C1.5.6:_HAD__Beta-PGM__Phospha"/>
    <property type="match status" value="1"/>
</dbReference>
<gene>
    <name evidence="10" type="ORF">C1SCF055_LOCUS774</name>
</gene>
<dbReference type="NCBIfam" id="NF010006">
    <property type="entry name" value="PRK13479.1"/>
    <property type="match status" value="1"/>
</dbReference>
<name>A0A9P1FCX1_9DINO</name>
<dbReference type="EMBL" id="CAMXCT030000001">
    <property type="protein sequence ID" value="CAL4759496.1"/>
    <property type="molecule type" value="Genomic_DNA"/>
</dbReference>
<dbReference type="Gene3D" id="3.40.640.10">
    <property type="entry name" value="Type I PLP-dependent aspartate aminotransferase-like (Major domain)"/>
    <property type="match status" value="1"/>
</dbReference>
<sequence>MSEFDYRGPVKLVVFDWAGTTVDFGCFAPVAPFIQVYADSGIEVTMEQARGPMGMHKKDHIRVLGQLPEVGQQWQLIHNRPFVEDDVDELYQRLLQPEVTQAIAEASGLIPGMIEAAKRLRKRGVKIGATTGYFRDAAKGVVDRAARKGYAPDISLCVDDVPTGRPAPWAMFAIMRELDVYPPSAVVKVGDTVPDIGEGRNAGAWTVGITRTGNDVGLTQEQLASLSDAERKQRIDAAGKNLLAAAHRLAAYIYKETPVDPEIPYLLLTPGPLTTSRTVKEVMLSDFCTWDNDYNDIVTDIRQRLVKLATASDDYTSVLMQGSGTFSVEATIGSVIPPAGKILIVNNGAYGNRMVQIARRLNIDCVELKLPEVRPADIEKIATALAADNSITHVGMVHCETSTGMLNPAEEVGKLTREHGRVYILDAMSSFGGIPMTMESTGADFLVSSANKCIQGVPGFGFVIGKRSLLEDSKGWARSLSLDLYDQWWEMESKHGKWRYTSPTHVVRAFARALDELDSEGGVAVRYERYRENHRRLVAGYEQLGFRPLLPAEWRSPIITSFLYPEDPSFTFDTFYAAMKKRRFVLYPGKVSDADTFRVGTIGHVYPEDIDELVAATAAAVEELNLKIAAA</sequence>
<organism evidence="10">
    <name type="scientific">Cladocopium goreaui</name>
    <dbReference type="NCBI Taxonomy" id="2562237"/>
    <lineage>
        <taxon>Eukaryota</taxon>
        <taxon>Sar</taxon>
        <taxon>Alveolata</taxon>
        <taxon>Dinophyceae</taxon>
        <taxon>Suessiales</taxon>
        <taxon>Symbiodiniaceae</taxon>
        <taxon>Cladocopium</taxon>
    </lineage>
</organism>
<reference evidence="10" key="1">
    <citation type="submission" date="2022-10" db="EMBL/GenBank/DDBJ databases">
        <authorList>
            <person name="Chen Y."/>
            <person name="Dougan E. K."/>
            <person name="Chan C."/>
            <person name="Rhodes N."/>
            <person name="Thang M."/>
        </authorList>
    </citation>
    <scope>NUCLEOTIDE SEQUENCE</scope>
</reference>
<dbReference type="InterPro" id="IPR006439">
    <property type="entry name" value="HAD-SF_hydro_IA"/>
</dbReference>
<evidence type="ECO:0000313" key="11">
    <source>
        <dbReference type="EMBL" id="CAL4759496.1"/>
    </source>
</evidence>
<proteinExistence type="inferred from homology"/>
<accession>A0A9P1FCX1</accession>
<dbReference type="PANTHER" id="PTHR42778:SF1">
    <property type="entry name" value="2-AMINOETHYLPHOSPHONATE--PYRUVATE TRANSAMINASE"/>
    <property type="match status" value="1"/>
</dbReference>
<dbReference type="NCBIfam" id="TIGR01422">
    <property type="entry name" value="phosphonatase"/>
    <property type="match status" value="1"/>
</dbReference>
<dbReference type="SFLD" id="SFLDS00003">
    <property type="entry name" value="Haloacid_Dehalogenase"/>
    <property type="match status" value="1"/>
</dbReference>
<dbReference type="PANTHER" id="PTHR42778">
    <property type="entry name" value="2-AMINOETHYLPHOSPHONATE--PYRUVATE TRANSAMINASE"/>
    <property type="match status" value="1"/>
</dbReference>
<protein>
    <recommendedName>
        <fullName evidence="7">2-aminoethylphosphonate--pyruvate transaminase</fullName>
        <ecNumber evidence="7">2.6.1.37</ecNumber>
    </recommendedName>
</protein>
<dbReference type="SUPFAM" id="SSF53383">
    <property type="entry name" value="PLP-dependent transferases"/>
    <property type="match status" value="1"/>
</dbReference>
<evidence type="ECO:0000313" key="10">
    <source>
        <dbReference type="EMBL" id="CAI3972184.1"/>
    </source>
</evidence>
<feature type="domain" description="Aminotransferase class V" evidence="9">
    <location>
        <begin position="292"/>
        <end position="540"/>
    </location>
</feature>
<evidence type="ECO:0000256" key="4">
    <source>
        <dbReference type="ARBA" id="ARBA00022898"/>
    </source>
</evidence>
<dbReference type="InterPro" id="IPR000192">
    <property type="entry name" value="Aminotrans_V_dom"/>
</dbReference>
<dbReference type="AlphaFoldDB" id="A0A9P1FCX1"/>
<dbReference type="InterPro" id="IPR012703">
    <property type="entry name" value="NH2EtPonate_pyrv_transaminase"/>
</dbReference>
<evidence type="ECO:0000256" key="3">
    <source>
        <dbReference type="ARBA" id="ARBA00022679"/>
    </source>
</evidence>
<dbReference type="InterPro" id="IPR015422">
    <property type="entry name" value="PyrdxlP-dep_Trfase_small"/>
</dbReference>
<dbReference type="EC" id="2.6.1.37" evidence="7"/>
<keyword evidence="12" id="KW-1185">Reference proteome</keyword>
<dbReference type="InterPro" id="IPR023198">
    <property type="entry name" value="PGP-like_dom2"/>
</dbReference>
<dbReference type="Gene3D" id="3.90.1150.10">
    <property type="entry name" value="Aspartate Aminotransferase, domain 1"/>
    <property type="match status" value="1"/>
</dbReference>
<evidence type="ECO:0000256" key="7">
    <source>
        <dbReference type="ARBA" id="ARBA00044521"/>
    </source>
</evidence>
<dbReference type="Gene3D" id="3.40.50.1000">
    <property type="entry name" value="HAD superfamily/HAD-like"/>
    <property type="match status" value="1"/>
</dbReference>
<evidence type="ECO:0000313" key="12">
    <source>
        <dbReference type="Proteomes" id="UP001152797"/>
    </source>
</evidence>
<dbReference type="SFLD" id="SFLDG01129">
    <property type="entry name" value="C1.5:_HAD__Beta-PGM__Phosphata"/>
    <property type="match status" value="1"/>
</dbReference>
<keyword evidence="5" id="KW-0704">Schiff base</keyword>
<dbReference type="GO" id="GO:0019700">
    <property type="term" value="P:organic phosphonate catabolic process"/>
    <property type="evidence" value="ECO:0007669"/>
    <property type="project" value="InterPro"/>
</dbReference>
<evidence type="ECO:0000256" key="2">
    <source>
        <dbReference type="ARBA" id="ARBA00022576"/>
    </source>
</evidence>
<evidence type="ECO:0000256" key="8">
    <source>
        <dbReference type="ARBA" id="ARBA00049460"/>
    </source>
</evidence>
<keyword evidence="6" id="KW-0670">Pyruvate</keyword>
<dbReference type="GO" id="GO:0050194">
    <property type="term" value="F:phosphonoacetaldehyde hydrolase activity"/>
    <property type="evidence" value="ECO:0007669"/>
    <property type="project" value="InterPro"/>
</dbReference>
<evidence type="ECO:0000256" key="6">
    <source>
        <dbReference type="ARBA" id="ARBA00023317"/>
    </source>
</evidence>
<dbReference type="EMBL" id="CAMXCT020000001">
    <property type="protein sequence ID" value="CAL1125559.1"/>
    <property type="molecule type" value="Genomic_DNA"/>
</dbReference>
<keyword evidence="3" id="KW-0808">Transferase</keyword>
<keyword evidence="4" id="KW-0663">Pyridoxal phosphate</keyword>
<keyword evidence="2" id="KW-0032">Aminotransferase</keyword>
<comment type="cofactor">
    <cofactor evidence="1">
        <name>pyridoxal 5'-phosphate</name>
        <dbReference type="ChEBI" id="CHEBI:597326"/>
    </cofactor>
</comment>
<reference evidence="11 12" key="2">
    <citation type="submission" date="2024-05" db="EMBL/GenBank/DDBJ databases">
        <authorList>
            <person name="Chen Y."/>
            <person name="Shah S."/>
            <person name="Dougan E. K."/>
            <person name="Thang M."/>
            <person name="Chan C."/>
        </authorList>
    </citation>
    <scope>NUCLEOTIDE SEQUENCE [LARGE SCALE GENOMIC DNA]</scope>
</reference>
<comment type="catalytic activity">
    <reaction evidence="8">
        <text>(2-aminoethyl)phosphonate + pyruvate = phosphonoacetaldehyde + L-alanine</text>
        <dbReference type="Rhea" id="RHEA:17021"/>
        <dbReference type="ChEBI" id="CHEBI:15361"/>
        <dbReference type="ChEBI" id="CHEBI:57418"/>
        <dbReference type="ChEBI" id="CHEBI:57972"/>
        <dbReference type="ChEBI" id="CHEBI:58383"/>
        <dbReference type="EC" id="2.6.1.37"/>
    </reaction>
</comment>
<dbReference type="InterPro" id="IPR006323">
    <property type="entry name" value="Phosphonoacetald_hydro"/>
</dbReference>
<dbReference type="Gene3D" id="1.10.150.240">
    <property type="entry name" value="Putative phosphatase, domain 2"/>
    <property type="match status" value="1"/>
</dbReference>
<dbReference type="HAMAP" id="MF_01375">
    <property type="entry name" value="PhnX"/>
    <property type="match status" value="1"/>
</dbReference>
<dbReference type="SUPFAM" id="SSF56784">
    <property type="entry name" value="HAD-like"/>
    <property type="match status" value="1"/>
</dbReference>
<dbReference type="EMBL" id="CAMXCT010000001">
    <property type="protein sequence ID" value="CAI3972184.1"/>
    <property type="molecule type" value="Genomic_DNA"/>
</dbReference>
<dbReference type="InterPro" id="IPR015421">
    <property type="entry name" value="PyrdxlP-dep_Trfase_major"/>
</dbReference>
<dbReference type="GO" id="GO:0047304">
    <property type="term" value="F:2-aminoethylphosphonate-pyruvate transaminase activity"/>
    <property type="evidence" value="ECO:0007669"/>
    <property type="project" value="UniProtKB-EC"/>
</dbReference>
<comment type="caution">
    <text evidence="10">The sequence shown here is derived from an EMBL/GenBank/DDBJ whole genome shotgun (WGS) entry which is preliminary data.</text>
</comment>
<evidence type="ECO:0000259" key="9">
    <source>
        <dbReference type="Pfam" id="PF00266"/>
    </source>
</evidence>
<dbReference type="Pfam" id="PF00266">
    <property type="entry name" value="Aminotran_5"/>
    <property type="match status" value="1"/>
</dbReference>
<evidence type="ECO:0000256" key="5">
    <source>
        <dbReference type="ARBA" id="ARBA00023270"/>
    </source>
</evidence>
<dbReference type="InterPro" id="IPR023214">
    <property type="entry name" value="HAD_sf"/>
</dbReference>
<dbReference type="NCBIfam" id="TIGR01549">
    <property type="entry name" value="HAD-SF-IA-v1"/>
    <property type="match status" value="1"/>
</dbReference>
<dbReference type="Proteomes" id="UP001152797">
    <property type="component" value="Unassembled WGS sequence"/>
</dbReference>
<dbReference type="HAMAP" id="MF_01376">
    <property type="entry name" value="PhnW_aminotrans_5"/>
    <property type="match status" value="1"/>
</dbReference>
<evidence type="ECO:0000256" key="1">
    <source>
        <dbReference type="ARBA" id="ARBA00001933"/>
    </source>
</evidence>
<keyword evidence="11" id="KW-0378">Hydrolase</keyword>
<dbReference type="InterPro" id="IPR036412">
    <property type="entry name" value="HAD-like_sf"/>
</dbReference>